<dbReference type="Pfam" id="PF08281">
    <property type="entry name" value="Sigma70_r4_2"/>
    <property type="match status" value="1"/>
</dbReference>
<dbReference type="NCBIfam" id="TIGR02937">
    <property type="entry name" value="sigma70-ECF"/>
    <property type="match status" value="1"/>
</dbReference>
<dbReference type="InterPro" id="IPR013325">
    <property type="entry name" value="RNA_pol_sigma_r2"/>
</dbReference>
<sequence length="194" mass="23220">MTAYRNCEEKTDEELVKLTLADQEWYLCLMRRYEAKLTRYIRRISGLNDQDLEDVLQDIFIKAYRNLNEFDPDLKFNSWIYRIAHNEVISRYRKLMTRPQLVDGEEGEKMLDLIEDKNDPEEKLDNKLSREKIQNILSQMDLKYREVLALKYLEEKDYKAISDIVKKPIGTVGTLINRAKKQFREIVNKQGTKF</sequence>
<dbReference type="InterPro" id="IPR007627">
    <property type="entry name" value="RNA_pol_sigma70_r2"/>
</dbReference>
<keyword evidence="4" id="KW-0804">Transcription</keyword>
<dbReference type="GO" id="GO:0006352">
    <property type="term" value="P:DNA-templated transcription initiation"/>
    <property type="evidence" value="ECO:0007669"/>
    <property type="project" value="InterPro"/>
</dbReference>
<dbReference type="InterPro" id="IPR039425">
    <property type="entry name" value="RNA_pol_sigma-70-like"/>
</dbReference>
<evidence type="ECO:0000313" key="7">
    <source>
        <dbReference type="EMBL" id="PIY95429.1"/>
    </source>
</evidence>
<dbReference type="GO" id="GO:0003677">
    <property type="term" value="F:DNA binding"/>
    <property type="evidence" value="ECO:0007669"/>
    <property type="project" value="InterPro"/>
</dbReference>
<dbReference type="GO" id="GO:0016987">
    <property type="term" value="F:sigma factor activity"/>
    <property type="evidence" value="ECO:0007669"/>
    <property type="project" value="UniProtKB-KW"/>
</dbReference>
<dbReference type="InterPro" id="IPR013249">
    <property type="entry name" value="RNA_pol_sigma70_r4_t2"/>
</dbReference>
<dbReference type="InterPro" id="IPR036388">
    <property type="entry name" value="WH-like_DNA-bd_sf"/>
</dbReference>
<dbReference type="SUPFAM" id="SSF88659">
    <property type="entry name" value="Sigma3 and sigma4 domains of RNA polymerase sigma factors"/>
    <property type="match status" value="1"/>
</dbReference>
<evidence type="ECO:0000313" key="8">
    <source>
        <dbReference type="Proteomes" id="UP000230779"/>
    </source>
</evidence>
<evidence type="ECO:0000256" key="2">
    <source>
        <dbReference type="ARBA" id="ARBA00023015"/>
    </source>
</evidence>
<evidence type="ECO:0000259" key="6">
    <source>
        <dbReference type="Pfam" id="PF08281"/>
    </source>
</evidence>
<name>A0A2M7RFB8_9BACT</name>
<accession>A0A2M7RFB8</accession>
<dbReference type="PANTHER" id="PTHR43133">
    <property type="entry name" value="RNA POLYMERASE ECF-TYPE SIGMA FACTO"/>
    <property type="match status" value="1"/>
</dbReference>
<dbReference type="SUPFAM" id="SSF88946">
    <property type="entry name" value="Sigma2 domain of RNA polymerase sigma factors"/>
    <property type="match status" value="1"/>
</dbReference>
<keyword evidence="3" id="KW-0731">Sigma factor</keyword>
<dbReference type="AlphaFoldDB" id="A0A2M7RFB8"/>
<organism evidence="7 8">
    <name type="scientific">Candidatus Kerfeldbacteria bacterium CG_4_10_14_0_8_um_filter_42_10</name>
    <dbReference type="NCBI Taxonomy" id="2014248"/>
    <lineage>
        <taxon>Bacteria</taxon>
        <taxon>Candidatus Kerfeldiibacteriota</taxon>
    </lineage>
</organism>
<dbReference type="EMBL" id="PFMD01000083">
    <property type="protein sequence ID" value="PIY95429.1"/>
    <property type="molecule type" value="Genomic_DNA"/>
</dbReference>
<dbReference type="Gene3D" id="1.10.10.10">
    <property type="entry name" value="Winged helix-like DNA-binding domain superfamily/Winged helix DNA-binding domain"/>
    <property type="match status" value="1"/>
</dbReference>
<evidence type="ECO:0000259" key="5">
    <source>
        <dbReference type="Pfam" id="PF04542"/>
    </source>
</evidence>
<reference evidence="7 8" key="1">
    <citation type="submission" date="2017-09" db="EMBL/GenBank/DDBJ databases">
        <title>Depth-based differentiation of microbial function through sediment-hosted aquifers and enrichment of novel symbionts in the deep terrestrial subsurface.</title>
        <authorList>
            <person name="Probst A.J."/>
            <person name="Ladd B."/>
            <person name="Jarett J.K."/>
            <person name="Geller-Mcgrath D.E."/>
            <person name="Sieber C.M."/>
            <person name="Emerson J.B."/>
            <person name="Anantharaman K."/>
            <person name="Thomas B.C."/>
            <person name="Malmstrom R."/>
            <person name="Stieglmeier M."/>
            <person name="Klingl A."/>
            <person name="Woyke T."/>
            <person name="Ryan C.M."/>
            <person name="Banfield J.F."/>
        </authorList>
    </citation>
    <scope>NUCLEOTIDE SEQUENCE [LARGE SCALE GENOMIC DNA]</scope>
    <source>
        <strain evidence="7">CG_4_10_14_0_8_um_filter_42_10</strain>
    </source>
</reference>
<dbReference type="InterPro" id="IPR014284">
    <property type="entry name" value="RNA_pol_sigma-70_dom"/>
</dbReference>
<comment type="caution">
    <text evidence="7">The sequence shown here is derived from an EMBL/GenBank/DDBJ whole genome shotgun (WGS) entry which is preliminary data.</text>
</comment>
<dbReference type="PANTHER" id="PTHR43133:SF51">
    <property type="entry name" value="RNA POLYMERASE SIGMA FACTOR"/>
    <property type="match status" value="1"/>
</dbReference>
<feature type="domain" description="RNA polymerase sigma factor 70 region 4 type 2" evidence="6">
    <location>
        <begin position="130"/>
        <end position="182"/>
    </location>
</feature>
<dbReference type="Gene3D" id="1.10.1740.10">
    <property type="match status" value="1"/>
</dbReference>
<evidence type="ECO:0008006" key="9">
    <source>
        <dbReference type="Google" id="ProtNLM"/>
    </source>
</evidence>
<proteinExistence type="inferred from homology"/>
<dbReference type="CDD" id="cd06171">
    <property type="entry name" value="Sigma70_r4"/>
    <property type="match status" value="1"/>
</dbReference>
<feature type="domain" description="RNA polymerase sigma-70 region 2" evidence="5">
    <location>
        <begin position="29"/>
        <end position="95"/>
    </location>
</feature>
<dbReference type="Pfam" id="PF04542">
    <property type="entry name" value="Sigma70_r2"/>
    <property type="match status" value="1"/>
</dbReference>
<evidence type="ECO:0000256" key="3">
    <source>
        <dbReference type="ARBA" id="ARBA00023082"/>
    </source>
</evidence>
<dbReference type="Proteomes" id="UP000230779">
    <property type="component" value="Unassembled WGS sequence"/>
</dbReference>
<dbReference type="InterPro" id="IPR013324">
    <property type="entry name" value="RNA_pol_sigma_r3/r4-like"/>
</dbReference>
<evidence type="ECO:0000256" key="4">
    <source>
        <dbReference type="ARBA" id="ARBA00023163"/>
    </source>
</evidence>
<evidence type="ECO:0000256" key="1">
    <source>
        <dbReference type="ARBA" id="ARBA00010641"/>
    </source>
</evidence>
<keyword evidence="2" id="KW-0805">Transcription regulation</keyword>
<protein>
    <recommendedName>
        <fullName evidence="9">RNA polymerase subunit sigma-24</fullName>
    </recommendedName>
</protein>
<gene>
    <name evidence="7" type="ORF">COY66_06865</name>
</gene>
<comment type="similarity">
    <text evidence="1">Belongs to the sigma-70 factor family. ECF subfamily.</text>
</comment>